<gene>
    <name evidence="2" type="primary">LORF1</name>
</gene>
<keyword evidence="1" id="KW-0472">Membrane</keyword>
<evidence type="ECO:0000256" key="1">
    <source>
        <dbReference type="SAM" id="Phobius"/>
    </source>
</evidence>
<feature type="transmembrane region" description="Helical" evidence="1">
    <location>
        <begin position="27"/>
        <end position="44"/>
    </location>
</feature>
<name>G9CU99_9ALPH</name>
<protein>
    <submittedName>
        <fullName evidence="2">LORF1</fullName>
    </submittedName>
</protein>
<evidence type="ECO:0000313" key="2">
    <source>
        <dbReference type="EMBL" id="AEV54974.1"/>
    </source>
</evidence>
<reference evidence="2 3" key="1">
    <citation type="journal article" date="2012" name="Arch. Virol.">
        <title>Comparative full-length sequence analysis of Marek's disease virus vaccine strain 814.</title>
        <authorList>
            <person name="Zhang F."/>
            <person name="Liu C.J."/>
            <person name="Zhang Y.P."/>
            <person name="Li Z.J."/>
            <person name="Liu A.L."/>
            <person name="Yan F.H."/>
            <person name="Cong F."/>
            <person name="Cheng Y."/>
        </authorList>
    </citation>
    <scope>NUCLEOTIDE SEQUENCE [LARGE SCALE GENOMIC DNA]</scope>
    <source>
        <strain evidence="2">814</strain>
    </source>
</reference>
<feature type="transmembrane region" description="Helical" evidence="1">
    <location>
        <begin position="50"/>
        <end position="71"/>
    </location>
</feature>
<evidence type="ECO:0000313" key="3">
    <source>
        <dbReference type="Proteomes" id="UP000108473"/>
    </source>
</evidence>
<organism evidence="2 3">
    <name type="scientific">Gallid herpesvirus 2 strain 814</name>
    <dbReference type="NCBI Taxonomy" id="1123959"/>
    <lineage>
        <taxon>Viruses</taxon>
        <taxon>Duplodnaviria</taxon>
        <taxon>Heunggongvirae</taxon>
        <taxon>Peploviricota</taxon>
        <taxon>Herviviricetes</taxon>
        <taxon>Herpesvirales</taxon>
        <taxon>Orthoherpesviridae</taxon>
        <taxon>Alphaherpesvirinae</taxon>
        <taxon>Mardivirus</taxon>
        <taxon>Mardivirus gallidalpha2</taxon>
        <taxon>Gallid alphaherpesvirus 2</taxon>
    </lineage>
</organism>
<keyword evidence="1" id="KW-0812">Transmembrane</keyword>
<sequence length="333" mass="37926">MVNRRNYNYSMINQTCRVRNPARKARARLVLLQTGTWIFVPFPINVPVANIIHVPNTNIFVLTSSMILYFFRRFLFSRSASTSKSIYFASMRFREVLSVCLSPWSLWTRSKALISASPHFSPSSAHSASVFPCPASSATPARPSAPFPPWGAGATQDAVSPSCSASNSITPCRSCTRGRAKRAVRAERQGWLWVEDEKQIAVVGHEWREGAICDAERVKLCYKEKRWVGNIIKQPKWYIKTKNTYTVTPPIRRRSSKRLTTGTRRCRSIQVSLFCDLLSYTAASRPTRASRTATRGHKKLRFLYGWAYRLLELSRDVYANEQCERVSVRTANQ</sequence>
<keyword evidence="1" id="KW-1133">Transmembrane helix</keyword>
<dbReference type="EMBL" id="JF742597">
    <property type="protein sequence ID" value="AEV54974.1"/>
    <property type="molecule type" value="Genomic_DNA"/>
</dbReference>
<accession>G9CU99</accession>
<dbReference type="Proteomes" id="UP000108473">
    <property type="component" value="Segment"/>
</dbReference>
<proteinExistence type="predicted"/>